<keyword evidence="3" id="KW-0479">Metal-binding</keyword>
<evidence type="ECO:0000256" key="6">
    <source>
        <dbReference type="ARBA" id="ARBA00023211"/>
    </source>
</evidence>
<keyword evidence="5" id="KW-0460">Magnesium</keyword>
<dbReference type="EMBL" id="PTJA01000012">
    <property type="protein sequence ID" value="PPK78981.1"/>
    <property type="molecule type" value="Genomic_DNA"/>
</dbReference>
<dbReference type="Pfam" id="PF00293">
    <property type="entry name" value="NUDIX"/>
    <property type="match status" value="1"/>
</dbReference>
<accession>A0A2S6HN92</accession>
<gene>
    <name evidence="8" type="ORF">BXY41_112141</name>
</gene>
<evidence type="ECO:0000256" key="5">
    <source>
        <dbReference type="ARBA" id="ARBA00022842"/>
    </source>
</evidence>
<dbReference type="InterPro" id="IPR000086">
    <property type="entry name" value="NUDIX_hydrolase_dom"/>
</dbReference>
<keyword evidence="6" id="KW-0464">Manganese</keyword>
<dbReference type="Proteomes" id="UP000237749">
    <property type="component" value="Unassembled WGS sequence"/>
</dbReference>
<dbReference type="InterPro" id="IPR020084">
    <property type="entry name" value="NUDIX_hydrolase_CS"/>
</dbReference>
<protein>
    <submittedName>
        <fullName evidence="8">8-oxo-dGTP pyrophosphatase MutT (NUDIX family)</fullName>
    </submittedName>
</protein>
<comment type="cofactor">
    <cofactor evidence="1">
        <name>Mn(2+)</name>
        <dbReference type="ChEBI" id="CHEBI:29035"/>
    </cofactor>
</comment>
<dbReference type="GO" id="GO:0010945">
    <property type="term" value="F:coenzyme A diphosphatase activity"/>
    <property type="evidence" value="ECO:0007669"/>
    <property type="project" value="InterPro"/>
</dbReference>
<dbReference type="PANTHER" id="PTHR12992:SF11">
    <property type="entry name" value="MITOCHONDRIAL COENZYME A DIPHOSPHATASE NUDT8"/>
    <property type="match status" value="1"/>
</dbReference>
<dbReference type="PANTHER" id="PTHR12992">
    <property type="entry name" value="NUDIX HYDROLASE"/>
    <property type="match status" value="1"/>
</dbReference>
<evidence type="ECO:0000256" key="3">
    <source>
        <dbReference type="ARBA" id="ARBA00022723"/>
    </source>
</evidence>
<organism evidence="8 9">
    <name type="scientific">Lacrimispora xylanisolvens</name>
    <dbReference type="NCBI Taxonomy" id="384636"/>
    <lineage>
        <taxon>Bacteria</taxon>
        <taxon>Bacillati</taxon>
        <taxon>Bacillota</taxon>
        <taxon>Clostridia</taxon>
        <taxon>Lachnospirales</taxon>
        <taxon>Lachnospiraceae</taxon>
        <taxon>Lacrimispora</taxon>
    </lineage>
</organism>
<dbReference type="Gene3D" id="3.90.79.10">
    <property type="entry name" value="Nucleoside Triphosphate Pyrophosphohydrolase"/>
    <property type="match status" value="1"/>
</dbReference>
<dbReference type="RefSeq" id="WP_104438672.1">
    <property type="nucleotide sequence ID" value="NZ_PTJA01000012.1"/>
</dbReference>
<proteinExistence type="predicted"/>
<evidence type="ECO:0000256" key="4">
    <source>
        <dbReference type="ARBA" id="ARBA00022801"/>
    </source>
</evidence>
<comment type="cofactor">
    <cofactor evidence="2">
        <name>Mg(2+)</name>
        <dbReference type="ChEBI" id="CHEBI:18420"/>
    </cofactor>
</comment>
<reference evidence="8 9" key="1">
    <citation type="submission" date="2018-02" db="EMBL/GenBank/DDBJ databases">
        <title>Genomic Encyclopedia of Archaeal and Bacterial Type Strains, Phase II (KMG-II): from individual species to whole genera.</title>
        <authorList>
            <person name="Goeker M."/>
        </authorList>
    </citation>
    <scope>NUCLEOTIDE SEQUENCE [LARGE SCALE GENOMIC DNA]</scope>
    <source>
        <strain evidence="8 9">DSM 3808</strain>
    </source>
</reference>
<evidence type="ECO:0000256" key="1">
    <source>
        <dbReference type="ARBA" id="ARBA00001936"/>
    </source>
</evidence>
<keyword evidence="9" id="KW-1185">Reference proteome</keyword>
<dbReference type="AlphaFoldDB" id="A0A2S6HN92"/>
<evidence type="ECO:0000313" key="9">
    <source>
        <dbReference type="Proteomes" id="UP000237749"/>
    </source>
</evidence>
<evidence type="ECO:0000256" key="2">
    <source>
        <dbReference type="ARBA" id="ARBA00001946"/>
    </source>
</evidence>
<comment type="caution">
    <text evidence="8">The sequence shown here is derived from an EMBL/GenBank/DDBJ whole genome shotgun (WGS) entry which is preliminary data.</text>
</comment>
<dbReference type="CDD" id="cd03426">
    <property type="entry name" value="NUDIX_CoAse_Nudt7"/>
    <property type="match status" value="1"/>
</dbReference>
<keyword evidence="4" id="KW-0378">Hydrolase</keyword>
<dbReference type="SUPFAM" id="SSF55811">
    <property type="entry name" value="Nudix"/>
    <property type="match status" value="1"/>
</dbReference>
<name>A0A2S6HN92_9FIRM</name>
<feature type="domain" description="Nudix hydrolase" evidence="7">
    <location>
        <begin position="19"/>
        <end position="151"/>
    </location>
</feature>
<evidence type="ECO:0000313" key="8">
    <source>
        <dbReference type="EMBL" id="PPK78981.1"/>
    </source>
</evidence>
<sequence length="210" mass="24673">MDRQTFSRRKPGMVEEEKYRKYAVLIPVLTIDGAKYLLFEKRSSNLKHQPGEICFPGGKLEPGETLKQCAVRETMEELNVTSRQIKVLGPGDIYISPFRLIIHSFIGELKDYNDTFSTDEVEEIIKVPLDYLKSMTPETYESMLITEPPEDFPYEWIPGGNQYSWTKGTRDILFYRYENWVIWGMTAQILQSCLELMKQYHLFDSMKEER</sequence>
<dbReference type="GO" id="GO:0046872">
    <property type="term" value="F:metal ion binding"/>
    <property type="evidence" value="ECO:0007669"/>
    <property type="project" value="UniProtKB-KW"/>
</dbReference>
<dbReference type="InterPro" id="IPR045121">
    <property type="entry name" value="CoAse"/>
</dbReference>
<dbReference type="PROSITE" id="PS00893">
    <property type="entry name" value="NUDIX_BOX"/>
    <property type="match status" value="1"/>
</dbReference>
<dbReference type="OrthoDB" id="9816289at2"/>
<dbReference type="InterPro" id="IPR015797">
    <property type="entry name" value="NUDIX_hydrolase-like_dom_sf"/>
</dbReference>
<dbReference type="PROSITE" id="PS51462">
    <property type="entry name" value="NUDIX"/>
    <property type="match status" value="1"/>
</dbReference>
<evidence type="ECO:0000259" key="7">
    <source>
        <dbReference type="PROSITE" id="PS51462"/>
    </source>
</evidence>